<dbReference type="InParanoid" id="A0A059AQK6"/>
<reference evidence="1" key="1">
    <citation type="submission" date="2013-07" db="EMBL/GenBank/DDBJ databases">
        <title>The genome of Eucalyptus grandis.</title>
        <authorList>
            <person name="Schmutz J."/>
            <person name="Hayes R."/>
            <person name="Myburg A."/>
            <person name="Tuskan G."/>
            <person name="Grattapaglia D."/>
            <person name="Rokhsar D.S."/>
        </authorList>
    </citation>
    <scope>NUCLEOTIDE SEQUENCE</scope>
    <source>
        <tissue evidence="1">Leaf extractions</tissue>
    </source>
</reference>
<dbReference type="Gramene" id="KCW56262">
    <property type="protein sequence ID" value="KCW56262"/>
    <property type="gene ID" value="EUGRSUZ_I02006"/>
</dbReference>
<evidence type="ECO:0000313" key="1">
    <source>
        <dbReference type="EMBL" id="KCW56262.1"/>
    </source>
</evidence>
<gene>
    <name evidence="1" type="ORF">EUGRSUZ_I02006</name>
</gene>
<dbReference type="EMBL" id="KK198761">
    <property type="protein sequence ID" value="KCW56262.1"/>
    <property type="molecule type" value="Genomic_DNA"/>
</dbReference>
<sequence>MRNTCIGDKLIDPGTSGIMNYPQGNTRKVDAVQQRKNSAIPNEKGKYTVNTLTAEIFKDQSETKSEERDHSTHPWIICNLTLMKLSTYLTLPLTT</sequence>
<organism evidence="1">
    <name type="scientific">Eucalyptus grandis</name>
    <name type="common">Flooded gum</name>
    <dbReference type="NCBI Taxonomy" id="71139"/>
    <lineage>
        <taxon>Eukaryota</taxon>
        <taxon>Viridiplantae</taxon>
        <taxon>Streptophyta</taxon>
        <taxon>Embryophyta</taxon>
        <taxon>Tracheophyta</taxon>
        <taxon>Spermatophyta</taxon>
        <taxon>Magnoliopsida</taxon>
        <taxon>eudicotyledons</taxon>
        <taxon>Gunneridae</taxon>
        <taxon>Pentapetalae</taxon>
        <taxon>rosids</taxon>
        <taxon>malvids</taxon>
        <taxon>Myrtales</taxon>
        <taxon>Myrtaceae</taxon>
        <taxon>Myrtoideae</taxon>
        <taxon>Eucalypteae</taxon>
        <taxon>Eucalyptus</taxon>
    </lineage>
</organism>
<protein>
    <submittedName>
        <fullName evidence="1">Uncharacterized protein</fullName>
    </submittedName>
</protein>
<proteinExistence type="predicted"/>
<accession>A0A059AQK6</accession>
<dbReference type="AlphaFoldDB" id="A0A059AQK6"/>
<name>A0A059AQK6_EUCGR</name>